<keyword evidence="3" id="KW-1185">Reference proteome</keyword>
<evidence type="ECO:0000256" key="1">
    <source>
        <dbReference type="SAM" id="MobiDB-lite"/>
    </source>
</evidence>
<feature type="compositionally biased region" description="Polar residues" evidence="1">
    <location>
        <begin position="1"/>
        <end position="15"/>
    </location>
</feature>
<accession>A0A6G1LG75</accession>
<dbReference type="Proteomes" id="UP000799436">
    <property type="component" value="Unassembled WGS sequence"/>
</dbReference>
<proteinExistence type="predicted"/>
<organism evidence="2 3">
    <name type="scientific">Teratosphaeria nubilosa</name>
    <dbReference type="NCBI Taxonomy" id="161662"/>
    <lineage>
        <taxon>Eukaryota</taxon>
        <taxon>Fungi</taxon>
        <taxon>Dikarya</taxon>
        <taxon>Ascomycota</taxon>
        <taxon>Pezizomycotina</taxon>
        <taxon>Dothideomycetes</taxon>
        <taxon>Dothideomycetidae</taxon>
        <taxon>Mycosphaerellales</taxon>
        <taxon>Teratosphaeriaceae</taxon>
        <taxon>Teratosphaeria</taxon>
    </lineage>
</organism>
<feature type="region of interest" description="Disordered" evidence="1">
    <location>
        <begin position="1"/>
        <end position="31"/>
    </location>
</feature>
<name>A0A6G1LG75_9PEZI</name>
<dbReference type="AlphaFoldDB" id="A0A6G1LG75"/>
<sequence length="63" mass="6952">MSPTSCRKQLSTASWESRHMSQMNRDDAAATGGPLIECPRLHDCHVLRGVAQPQPVHLRSLSV</sequence>
<dbReference type="EMBL" id="ML995821">
    <property type="protein sequence ID" value="KAF2771164.1"/>
    <property type="molecule type" value="Genomic_DNA"/>
</dbReference>
<evidence type="ECO:0000313" key="3">
    <source>
        <dbReference type="Proteomes" id="UP000799436"/>
    </source>
</evidence>
<evidence type="ECO:0000313" key="2">
    <source>
        <dbReference type="EMBL" id="KAF2771164.1"/>
    </source>
</evidence>
<protein>
    <submittedName>
        <fullName evidence="2">Uncharacterized protein</fullName>
    </submittedName>
</protein>
<reference evidence="2" key="1">
    <citation type="journal article" date="2020" name="Stud. Mycol.">
        <title>101 Dothideomycetes genomes: a test case for predicting lifestyles and emergence of pathogens.</title>
        <authorList>
            <person name="Haridas S."/>
            <person name="Albert R."/>
            <person name="Binder M."/>
            <person name="Bloem J."/>
            <person name="Labutti K."/>
            <person name="Salamov A."/>
            <person name="Andreopoulos B."/>
            <person name="Baker S."/>
            <person name="Barry K."/>
            <person name="Bills G."/>
            <person name="Bluhm B."/>
            <person name="Cannon C."/>
            <person name="Castanera R."/>
            <person name="Culley D."/>
            <person name="Daum C."/>
            <person name="Ezra D."/>
            <person name="Gonzalez J."/>
            <person name="Henrissat B."/>
            <person name="Kuo A."/>
            <person name="Liang C."/>
            <person name="Lipzen A."/>
            <person name="Lutzoni F."/>
            <person name="Magnuson J."/>
            <person name="Mondo S."/>
            <person name="Nolan M."/>
            <person name="Ohm R."/>
            <person name="Pangilinan J."/>
            <person name="Park H.-J."/>
            <person name="Ramirez L."/>
            <person name="Alfaro M."/>
            <person name="Sun H."/>
            <person name="Tritt A."/>
            <person name="Yoshinaga Y."/>
            <person name="Zwiers L.-H."/>
            <person name="Turgeon B."/>
            <person name="Goodwin S."/>
            <person name="Spatafora J."/>
            <person name="Crous P."/>
            <person name="Grigoriev I."/>
        </authorList>
    </citation>
    <scope>NUCLEOTIDE SEQUENCE</scope>
    <source>
        <strain evidence="2">CBS 116005</strain>
    </source>
</reference>
<gene>
    <name evidence="2" type="ORF">EJ03DRAFT_325966</name>
</gene>
<feature type="compositionally biased region" description="Basic and acidic residues" evidence="1">
    <location>
        <begin position="16"/>
        <end position="28"/>
    </location>
</feature>